<evidence type="ECO:0000256" key="2">
    <source>
        <dbReference type="ARBA" id="ARBA00022723"/>
    </source>
</evidence>
<evidence type="ECO:0000256" key="3">
    <source>
        <dbReference type="ARBA" id="ARBA00022801"/>
    </source>
</evidence>
<reference evidence="6 7" key="1">
    <citation type="submission" date="2016-04" db="EMBL/GenBank/DDBJ databases">
        <title>ATOL: Assembling a taxonomically balanced genome-scale reconstruction of the evolutionary history of the Enterobacteriaceae.</title>
        <authorList>
            <person name="Plunkett G.III."/>
            <person name="Neeno-Eckwall E.C."/>
            <person name="Glasner J.D."/>
            <person name="Perna N.T."/>
        </authorList>
    </citation>
    <scope>NUCLEOTIDE SEQUENCE [LARGE SCALE GENOMIC DNA]</scope>
    <source>
        <strain evidence="6 7">ATCC 51605</strain>
    </source>
</reference>
<dbReference type="PATRIC" id="fig|1354251.4.peg.507"/>
<evidence type="ECO:0000256" key="1">
    <source>
        <dbReference type="ARBA" id="ARBA00022605"/>
    </source>
</evidence>
<organism evidence="6 7">
    <name type="scientific">Buttiauxella brennerae ATCC 51605</name>
    <dbReference type="NCBI Taxonomy" id="1354251"/>
    <lineage>
        <taxon>Bacteria</taxon>
        <taxon>Pseudomonadati</taxon>
        <taxon>Pseudomonadota</taxon>
        <taxon>Gammaproteobacteria</taxon>
        <taxon>Enterobacterales</taxon>
        <taxon>Enterobacteriaceae</taxon>
        <taxon>Buttiauxella</taxon>
    </lineage>
</organism>
<dbReference type="SFLD" id="SFLDG01129">
    <property type="entry name" value="C1.5:_HAD__Beta-PGM__Phosphata"/>
    <property type="match status" value="1"/>
</dbReference>
<comment type="subunit">
    <text evidence="5">Monomer.</text>
</comment>
<evidence type="ECO:0000313" key="7">
    <source>
        <dbReference type="Proteomes" id="UP000078410"/>
    </source>
</evidence>
<dbReference type="SFLD" id="SFLDF00044">
    <property type="entry name" value="enolase-phosphatase"/>
    <property type="match status" value="1"/>
</dbReference>
<evidence type="ECO:0000256" key="5">
    <source>
        <dbReference type="HAMAP-Rule" id="MF_01681"/>
    </source>
</evidence>
<dbReference type="NCBIfam" id="TIGR01549">
    <property type="entry name" value="HAD-SF-IA-v1"/>
    <property type="match status" value="1"/>
</dbReference>
<dbReference type="Pfam" id="PF00702">
    <property type="entry name" value="Hydrolase"/>
    <property type="match status" value="1"/>
</dbReference>
<evidence type="ECO:0000313" key="6">
    <source>
        <dbReference type="EMBL" id="OAT33955.1"/>
    </source>
</evidence>
<dbReference type="GO" id="GO:0019509">
    <property type="term" value="P:L-methionine salvage from methylthioadenosine"/>
    <property type="evidence" value="ECO:0007669"/>
    <property type="project" value="UniProtKB-UniRule"/>
</dbReference>
<dbReference type="Gene3D" id="3.40.50.1000">
    <property type="entry name" value="HAD superfamily/HAD-like"/>
    <property type="match status" value="1"/>
</dbReference>
<evidence type="ECO:0000256" key="4">
    <source>
        <dbReference type="ARBA" id="ARBA00023167"/>
    </source>
</evidence>
<sequence length="229" mass="26071">MIRAIITDIEGTTSDIRFVHNILFPFARERLAGFVREHQQQAHIQAIMVDLRTEIEEPQADTERLIEILFSFMDQDRKSTALKALQGEIWRDGYVNGDFTGHLYPDVLPVFNAWQQQGIALYVYSSGSVAAQKLLFGYSDAGDLTSRFSGYFDTHVGAKRDVQSYRNIAAQIGKPANELLFLSDIRQELDAAQQAGWNTVQLIRGEEDTDSVHRQVNRFDEINLEQFPS</sequence>
<dbReference type="InterPro" id="IPR023214">
    <property type="entry name" value="HAD_sf"/>
</dbReference>
<dbReference type="GO" id="GO:0043716">
    <property type="term" value="F:2-hydroxy-3-keto-5-methylthiopentenyl-1-phosphate phosphatase activity"/>
    <property type="evidence" value="ECO:0007669"/>
    <property type="project" value="UniProtKB-UniRule"/>
</dbReference>
<protein>
    <recommendedName>
        <fullName evidence="5">Enolase-phosphatase E1</fullName>
        <ecNumber evidence="5">3.1.3.77</ecNumber>
    </recommendedName>
    <alternativeName>
        <fullName evidence="5">2,3-diketo-5-methylthio-1-phosphopentane phosphatase</fullName>
    </alternativeName>
</protein>
<keyword evidence="2 5" id="KW-0479">Metal-binding</keyword>
<keyword evidence="4 5" id="KW-0486">Methionine biosynthesis</keyword>
<dbReference type="NCBIfam" id="TIGR01691">
    <property type="entry name" value="enolase-ppase"/>
    <property type="match status" value="1"/>
</dbReference>
<dbReference type="SUPFAM" id="SSF56784">
    <property type="entry name" value="HAD-like"/>
    <property type="match status" value="1"/>
</dbReference>
<comment type="pathway">
    <text evidence="5">Amino-acid biosynthesis; L-methionine biosynthesis via salvage pathway; L-methionine from S-methyl-5-thio-alpha-D-ribose 1-phosphate: step 3/6.</text>
</comment>
<dbReference type="InterPro" id="IPR036412">
    <property type="entry name" value="HAD-like_sf"/>
</dbReference>
<proteinExistence type="inferred from homology"/>
<comment type="similarity">
    <text evidence="5">Belongs to the HAD-like hydrolase superfamily. MasA/MtnC family.</text>
</comment>
<dbReference type="EC" id="3.1.3.77" evidence="5"/>
<dbReference type="CDD" id="cd01629">
    <property type="entry name" value="HAD_EP"/>
    <property type="match status" value="1"/>
</dbReference>
<dbReference type="PRINTS" id="PR00413">
    <property type="entry name" value="HADHALOGNASE"/>
</dbReference>
<dbReference type="Proteomes" id="UP000078410">
    <property type="component" value="Unassembled WGS sequence"/>
</dbReference>
<keyword evidence="5" id="KW-0460">Magnesium</keyword>
<dbReference type="InterPro" id="IPR006439">
    <property type="entry name" value="HAD-SF_hydro_IA"/>
</dbReference>
<comment type="pathway">
    <text evidence="5">Amino-acid biosynthesis; L-methionine biosynthesis via salvage pathway; L-methionine from S-methyl-5-thio-alpha-D-ribose 1-phosphate: step 4/6.</text>
</comment>
<dbReference type="InterPro" id="IPR023943">
    <property type="entry name" value="Enolase-ppase_E1"/>
</dbReference>
<keyword evidence="7" id="KW-1185">Reference proteome</keyword>
<dbReference type="RefSeq" id="WP_064557126.1">
    <property type="nucleotide sequence ID" value="NZ_LXER01000006.1"/>
</dbReference>
<comment type="cofactor">
    <cofactor evidence="5">
        <name>Mg(2+)</name>
        <dbReference type="ChEBI" id="CHEBI:18420"/>
    </cofactor>
    <text evidence="5">Binds 1 Mg(2+) ion per subunit.</text>
</comment>
<dbReference type="GO" id="GO:0043874">
    <property type="term" value="F:acireductone synthase activity"/>
    <property type="evidence" value="ECO:0007669"/>
    <property type="project" value="UniProtKB-EC"/>
</dbReference>
<dbReference type="GO" id="GO:0000287">
    <property type="term" value="F:magnesium ion binding"/>
    <property type="evidence" value="ECO:0007669"/>
    <property type="project" value="UniProtKB-UniRule"/>
</dbReference>
<dbReference type="UniPathway" id="UPA00904">
    <property type="reaction ID" value="UER00876"/>
</dbReference>
<dbReference type="GO" id="GO:0043715">
    <property type="term" value="F:2,3-diketo-5-methylthiopentyl-1-phosphate enolase activity"/>
    <property type="evidence" value="ECO:0007669"/>
    <property type="project" value="UniProtKB-UniRule"/>
</dbReference>
<comment type="function">
    <text evidence="5">Bifunctional enzyme that catalyzes the enolization of 2,3-diketo-5-methylthiopentyl-1-phosphate (DK-MTP-1-P) into the intermediate 2-hydroxy-3-keto-5-methylthiopentenyl-1-phosphate (HK-MTPenyl-1-P), which is then dephosphorylated to form the acireductone 1,2-dihydroxy-3-keto-5-methylthiopentene (DHK-MTPene).</text>
</comment>
<comment type="caution">
    <text evidence="6">The sequence shown here is derived from an EMBL/GenBank/DDBJ whole genome shotgun (WGS) entry which is preliminary data.</text>
</comment>
<dbReference type="OrthoDB" id="9797416at2"/>
<dbReference type="PANTHER" id="PTHR20371:SF1">
    <property type="entry name" value="ENOLASE-PHOSPHATASE E1"/>
    <property type="match status" value="1"/>
</dbReference>
<comment type="catalytic activity">
    <reaction evidence="5">
        <text>5-methylsulfanyl-2,3-dioxopentyl phosphate + H2O = 1,2-dihydroxy-5-(methylsulfanyl)pent-1-en-3-one + phosphate</text>
        <dbReference type="Rhea" id="RHEA:21700"/>
        <dbReference type="ChEBI" id="CHEBI:15377"/>
        <dbReference type="ChEBI" id="CHEBI:43474"/>
        <dbReference type="ChEBI" id="CHEBI:49252"/>
        <dbReference type="ChEBI" id="CHEBI:58828"/>
        <dbReference type="EC" id="3.1.3.77"/>
    </reaction>
</comment>
<dbReference type="EMBL" id="LXER01000006">
    <property type="protein sequence ID" value="OAT33955.1"/>
    <property type="molecule type" value="Genomic_DNA"/>
</dbReference>
<dbReference type="HAMAP" id="MF_01681">
    <property type="entry name" value="Salvage_MtnC"/>
    <property type="match status" value="1"/>
</dbReference>
<dbReference type="AlphaFoldDB" id="A0A1B7IVL4"/>
<keyword evidence="1 5" id="KW-0028">Amino-acid biosynthesis</keyword>
<dbReference type="SFLD" id="SFLDS00003">
    <property type="entry name" value="Haloacid_Dehalogenase"/>
    <property type="match status" value="1"/>
</dbReference>
<dbReference type="SFLD" id="SFLDG01133">
    <property type="entry name" value="C1.5.4:_Enolase-phosphatase_Li"/>
    <property type="match status" value="1"/>
</dbReference>
<name>A0A1B7IVL4_9ENTR</name>
<gene>
    <name evidence="5" type="primary">mtnC</name>
    <name evidence="6" type="ORF">M975_0490</name>
</gene>
<accession>A0A1B7IVL4</accession>
<dbReference type="PANTHER" id="PTHR20371">
    <property type="entry name" value="ENOLASE-PHOSPHATASE E1"/>
    <property type="match status" value="1"/>
</dbReference>
<dbReference type="Gene3D" id="1.10.720.60">
    <property type="match status" value="1"/>
</dbReference>
<keyword evidence="3 5" id="KW-0378">Hydrolase</keyword>